<feature type="transmembrane region" description="Helical" evidence="1">
    <location>
        <begin position="76"/>
        <end position="94"/>
    </location>
</feature>
<accession>A0A2Z5G8C7</accession>
<proteinExistence type="predicted"/>
<gene>
    <name evidence="2" type="ORF">ACPOL_6087</name>
</gene>
<keyword evidence="3" id="KW-1185">Reference proteome</keyword>
<keyword evidence="1" id="KW-0812">Transmembrane</keyword>
<feature type="transmembrane region" description="Helical" evidence="1">
    <location>
        <begin position="6"/>
        <end position="28"/>
    </location>
</feature>
<reference evidence="2 3" key="1">
    <citation type="journal article" date="2018" name="Front. Microbiol.">
        <title>Hydrolytic Capabilities as a Key to Environmental Success: Chitinolytic and Cellulolytic Acidobacteria From Acidic Sub-arctic Soils and Boreal Peatlands.</title>
        <authorList>
            <person name="Belova S.E."/>
            <person name="Ravin N.V."/>
            <person name="Pankratov T.A."/>
            <person name="Rakitin A.L."/>
            <person name="Ivanova A.A."/>
            <person name="Beletsky A.V."/>
            <person name="Mardanov A.V."/>
            <person name="Sinninghe Damste J.S."/>
            <person name="Dedysh S.N."/>
        </authorList>
    </citation>
    <scope>NUCLEOTIDE SEQUENCE [LARGE SCALE GENOMIC DNA]</scope>
    <source>
        <strain evidence="2 3">SBC82</strain>
    </source>
</reference>
<sequence>MFRELAKAVALILSIVSIYALLGSAFFVPGSPWQYRLAGAVETLAMCACVCFASGLLFSISERSEPPVTRTLPVQLFYWALAGTVLMFLLSRYLEVYYIPLIWKNQPY</sequence>
<dbReference type="AlphaFoldDB" id="A0A2Z5G8C7"/>
<dbReference type="KEGG" id="abas:ACPOL_6087"/>
<evidence type="ECO:0000256" key="1">
    <source>
        <dbReference type="SAM" id="Phobius"/>
    </source>
</evidence>
<dbReference type="Proteomes" id="UP000253606">
    <property type="component" value="Chromosome"/>
</dbReference>
<dbReference type="EMBL" id="CP030840">
    <property type="protein sequence ID" value="AXC15331.1"/>
    <property type="molecule type" value="Genomic_DNA"/>
</dbReference>
<keyword evidence="1" id="KW-1133">Transmembrane helix</keyword>
<protein>
    <submittedName>
        <fullName evidence="2">Uncharacterized protein</fullName>
    </submittedName>
</protein>
<evidence type="ECO:0000313" key="3">
    <source>
        <dbReference type="Proteomes" id="UP000253606"/>
    </source>
</evidence>
<feature type="transmembrane region" description="Helical" evidence="1">
    <location>
        <begin position="40"/>
        <end position="61"/>
    </location>
</feature>
<evidence type="ECO:0000313" key="2">
    <source>
        <dbReference type="EMBL" id="AXC15331.1"/>
    </source>
</evidence>
<organism evidence="2 3">
    <name type="scientific">Acidisarcina polymorpha</name>
    <dbReference type="NCBI Taxonomy" id="2211140"/>
    <lineage>
        <taxon>Bacteria</taxon>
        <taxon>Pseudomonadati</taxon>
        <taxon>Acidobacteriota</taxon>
        <taxon>Terriglobia</taxon>
        <taxon>Terriglobales</taxon>
        <taxon>Acidobacteriaceae</taxon>
        <taxon>Acidisarcina</taxon>
    </lineage>
</organism>
<name>A0A2Z5G8C7_9BACT</name>
<keyword evidence="1" id="KW-0472">Membrane</keyword>